<evidence type="ECO:0000256" key="10">
    <source>
        <dbReference type="ARBA" id="ARBA00023136"/>
    </source>
</evidence>
<dbReference type="AlphaFoldDB" id="A0A1Y2FNC3"/>
<evidence type="ECO:0000256" key="4">
    <source>
        <dbReference type="ARBA" id="ARBA00015841"/>
    </source>
</evidence>
<accession>A0A1Y2FNC3</accession>
<name>A0A1Y2FNC3_PROLT</name>
<evidence type="ECO:0000313" key="13">
    <source>
        <dbReference type="EMBL" id="ORY85491.1"/>
    </source>
</evidence>
<evidence type="ECO:0000256" key="12">
    <source>
        <dbReference type="SAM" id="Phobius"/>
    </source>
</evidence>
<comment type="caution">
    <text evidence="13">The sequence shown here is derived from an EMBL/GenBank/DDBJ whole genome shotgun (WGS) entry which is preliminary data.</text>
</comment>
<dbReference type="Gene3D" id="3.40.50.2000">
    <property type="entry name" value="Glycogen Phosphorylase B"/>
    <property type="match status" value="1"/>
</dbReference>
<sequence length="464" mass="51453">MLAYYIAGAILIYVLTLLYFFAPSPFVPGSKFAKKHQSIAVLVLGDIGRSPRMQYHALSLSRLGYKVDLIGYGNTKPHEALLTDENIRYQFLPDVPESLSKGPRYLFPILGPIKVLHQLLFLVLILGYAIDPPAYLLVQNPPAIPVLALAQLLCWLRNTRLVIDWHNLGYTILGLRLGEHHPLVKIARRYEQFFGRTAYAHLMVTDAMRSWLSDTFNLKGKQCTLHDRPAGQFKALSKAEQTAFLNAFEHTRDGQFSRERGDRLLVSSTSWTPDEDFGILLSALKRYDEAPVKSNNKAHLLVIITGKGALQAAYTKKIEEMALHSVTIKTAWLQAADYPKLLACADLGISLHTSSSGLDLPMKIVDLFGCGTPVLAIDFEALPELVTQGVDGRIVADDEDMAACLLGLFADSSAQGESDEEYEGVDDVGSAHLQTLKRGAKKQSALTWDIHWAEVAAPLFEHRS</sequence>
<evidence type="ECO:0000256" key="9">
    <source>
        <dbReference type="ARBA" id="ARBA00022989"/>
    </source>
</evidence>
<dbReference type="OMA" id="CKLIIDW"/>
<dbReference type="STRING" id="56484.A0A1Y2FNC3"/>
<dbReference type="PANTHER" id="PTHR13036:SF0">
    <property type="entry name" value="CHITOBIOSYLDIPHOSPHODOLICHOL BETA-MANNOSYLTRANSFERASE"/>
    <property type="match status" value="1"/>
</dbReference>
<proteinExistence type="predicted"/>
<dbReference type="Pfam" id="PF13692">
    <property type="entry name" value="Glyco_trans_1_4"/>
    <property type="match status" value="1"/>
</dbReference>
<keyword evidence="5 13" id="KW-0328">Glycosyltransferase</keyword>
<protein>
    <recommendedName>
        <fullName evidence="4">Chitobiosyldiphosphodolichol beta-mannosyltransferase</fullName>
        <ecNumber evidence="3">2.4.1.142</ecNumber>
    </recommendedName>
</protein>
<dbReference type="OrthoDB" id="614844at2759"/>
<dbReference type="EMBL" id="MCFI01000004">
    <property type="protein sequence ID" value="ORY85491.1"/>
    <property type="molecule type" value="Genomic_DNA"/>
</dbReference>
<dbReference type="SUPFAM" id="SSF53756">
    <property type="entry name" value="UDP-Glycosyltransferase/glycogen phosphorylase"/>
    <property type="match status" value="1"/>
</dbReference>
<comment type="subcellular location">
    <subcellularLocation>
        <location evidence="1">Endoplasmic reticulum membrane</location>
        <topology evidence="1">Single-pass membrane protein</topology>
    </subcellularLocation>
</comment>
<keyword evidence="14" id="KW-1185">Reference proteome</keyword>
<dbReference type="PANTHER" id="PTHR13036">
    <property type="entry name" value="BETA1,4 MANNOSYLTRANSFERASE"/>
    <property type="match status" value="1"/>
</dbReference>
<evidence type="ECO:0000256" key="5">
    <source>
        <dbReference type="ARBA" id="ARBA00022676"/>
    </source>
</evidence>
<reference evidence="13 14" key="1">
    <citation type="submission" date="2016-07" db="EMBL/GenBank/DDBJ databases">
        <title>Pervasive Adenine N6-methylation of Active Genes in Fungi.</title>
        <authorList>
            <consortium name="DOE Joint Genome Institute"/>
            <person name="Mondo S.J."/>
            <person name="Dannebaum R.O."/>
            <person name="Kuo R.C."/>
            <person name="Labutti K."/>
            <person name="Haridas S."/>
            <person name="Kuo A."/>
            <person name="Salamov A."/>
            <person name="Ahrendt S.R."/>
            <person name="Lipzen A."/>
            <person name="Sullivan W."/>
            <person name="Andreopoulos W.B."/>
            <person name="Clum A."/>
            <person name="Lindquist E."/>
            <person name="Daum C."/>
            <person name="Ramamoorthy G.K."/>
            <person name="Gryganskyi A."/>
            <person name="Culley D."/>
            <person name="Magnuson J.K."/>
            <person name="James T.Y."/>
            <person name="O'Malley M.A."/>
            <person name="Stajich J.E."/>
            <person name="Spatafora J.W."/>
            <person name="Visel A."/>
            <person name="Grigoriev I.V."/>
        </authorList>
    </citation>
    <scope>NUCLEOTIDE SEQUENCE [LARGE SCALE GENOMIC DNA]</scope>
    <source>
        <strain evidence="13 14">12-1054</strain>
    </source>
</reference>
<dbReference type="EC" id="2.4.1.142" evidence="3"/>
<evidence type="ECO:0000256" key="6">
    <source>
        <dbReference type="ARBA" id="ARBA00022679"/>
    </source>
</evidence>
<keyword evidence="6 13" id="KW-0808">Transferase</keyword>
<keyword evidence="8" id="KW-0256">Endoplasmic reticulum</keyword>
<dbReference type="GeneID" id="63785347"/>
<keyword evidence="10 12" id="KW-0472">Membrane</keyword>
<evidence type="ECO:0000256" key="11">
    <source>
        <dbReference type="ARBA" id="ARBA00024899"/>
    </source>
</evidence>
<keyword evidence="7 12" id="KW-0812">Transmembrane</keyword>
<comment type="pathway">
    <text evidence="2">Protein modification; protein glycosylation.</text>
</comment>
<evidence type="ECO:0000256" key="3">
    <source>
        <dbReference type="ARBA" id="ARBA00012611"/>
    </source>
</evidence>
<gene>
    <name evidence="13" type="ORF">BCR37DRAFT_377168</name>
</gene>
<dbReference type="GO" id="GO:0005789">
    <property type="term" value="C:endoplasmic reticulum membrane"/>
    <property type="evidence" value="ECO:0007669"/>
    <property type="project" value="UniProtKB-SubCell"/>
</dbReference>
<dbReference type="GO" id="GO:0004578">
    <property type="term" value="F:chitobiosyldiphosphodolichol beta-mannosyltransferase activity"/>
    <property type="evidence" value="ECO:0007669"/>
    <property type="project" value="UniProtKB-EC"/>
</dbReference>
<evidence type="ECO:0000256" key="7">
    <source>
        <dbReference type="ARBA" id="ARBA00022692"/>
    </source>
</evidence>
<feature type="transmembrane region" description="Helical" evidence="12">
    <location>
        <begin position="6"/>
        <end position="27"/>
    </location>
</feature>
<keyword evidence="9 12" id="KW-1133">Transmembrane helix</keyword>
<evidence type="ECO:0000256" key="1">
    <source>
        <dbReference type="ARBA" id="ARBA00004389"/>
    </source>
</evidence>
<dbReference type="Proteomes" id="UP000193685">
    <property type="component" value="Unassembled WGS sequence"/>
</dbReference>
<evidence type="ECO:0000313" key="14">
    <source>
        <dbReference type="Proteomes" id="UP000193685"/>
    </source>
</evidence>
<dbReference type="InterPro" id="IPR026051">
    <property type="entry name" value="ALG1-like"/>
</dbReference>
<comment type="function">
    <text evidence="11">Participates in the formation of the lipid-linked precursor oligosaccharide for N-glycosylation. Involved in assembling the dolichol-pyrophosphate-GlcNAc(2)-Man(5) intermediate on the cytoplasmic surface of the ER.</text>
</comment>
<dbReference type="RefSeq" id="XP_040726973.1">
    <property type="nucleotide sequence ID" value="XM_040868748.1"/>
</dbReference>
<evidence type="ECO:0000256" key="8">
    <source>
        <dbReference type="ARBA" id="ARBA00022824"/>
    </source>
</evidence>
<organism evidence="13 14">
    <name type="scientific">Protomyces lactucae-debilis</name>
    <dbReference type="NCBI Taxonomy" id="2754530"/>
    <lineage>
        <taxon>Eukaryota</taxon>
        <taxon>Fungi</taxon>
        <taxon>Dikarya</taxon>
        <taxon>Ascomycota</taxon>
        <taxon>Taphrinomycotina</taxon>
        <taxon>Taphrinomycetes</taxon>
        <taxon>Taphrinales</taxon>
        <taxon>Protomycetaceae</taxon>
        <taxon>Protomyces</taxon>
    </lineage>
</organism>
<evidence type="ECO:0000256" key="2">
    <source>
        <dbReference type="ARBA" id="ARBA00004922"/>
    </source>
</evidence>